<dbReference type="InterPro" id="IPR044090">
    <property type="entry name" value="Nei2_N"/>
</dbReference>
<dbReference type="CDD" id="cd08971">
    <property type="entry name" value="AcNei2_N"/>
    <property type="match status" value="1"/>
</dbReference>
<evidence type="ECO:0000313" key="19">
    <source>
        <dbReference type="EMBL" id="GAA4562207.1"/>
    </source>
</evidence>
<keyword evidence="9" id="KW-0238">DNA-binding</keyword>
<keyword evidence="6 15" id="KW-0863">Zinc-finger</keyword>
<dbReference type="PROSITE" id="PS01242">
    <property type="entry name" value="ZF_FPG_1"/>
    <property type="match status" value="1"/>
</dbReference>
<evidence type="ECO:0000256" key="2">
    <source>
        <dbReference type="ARBA" id="ARBA00009409"/>
    </source>
</evidence>
<evidence type="ECO:0000313" key="20">
    <source>
        <dbReference type="Proteomes" id="UP001500307"/>
    </source>
</evidence>
<keyword evidence="20" id="KW-1185">Reference proteome</keyword>
<evidence type="ECO:0000256" key="9">
    <source>
        <dbReference type="ARBA" id="ARBA00023125"/>
    </source>
</evidence>
<dbReference type="RefSeq" id="WP_346115847.1">
    <property type="nucleotide sequence ID" value="NZ_BAABGU010000001.1"/>
</dbReference>
<comment type="caution">
    <text evidence="19">The sequence shown here is derived from an EMBL/GenBank/DDBJ whole genome shotgun (WGS) entry which is preliminary data.</text>
</comment>
<dbReference type="PANTHER" id="PTHR42697:SF1">
    <property type="entry name" value="ENDONUCLEASE 8"/>
    <property type="match status" value="1"/>
</dbReference>
<dbReference type="InterPro" id="IPR010979">
    <property type="entry name" value="Ribosomal_uS13-like_H2TH"/>
</dbReference>
<evidence type="ECO:0000259" key="18">
    <source>
        <dbReference type="PROSITE" id="PS51068"/>
    </source>
</evidence>
<keyword evidence="4" id="KW-0479">Metal-binding</keyword>
<keyword evidence="5" id="KW-0227">DNA damage</keyword>
<dbReference type="Gene3D" id="3.20.190.10">
    <property type="entry name" value="MutM-like, N-terminal"/>
    <property type="match status" value="1"/>
</dbReference>
<dbReference type="SMART" id="SM00898">
    <property type="entry name" value="Fapy_DNA_glyco"/>
    <property type="match status" value="1"/>
</dbReference>
<comment type="cofactor">
    <cofactor evidence="1">
        <name>Zn(2+)</name>
        <dbReference type="ChEBI" id="CHEBI:29105"/>
    </cofactor>
</comment>
<dbReference type="SMART" id="SM01232">
    <property type="entry name" value="H2TH"/>
    <property type="match status" value="1"/>
</dbReference>
<evidence type="ECO:0000256" key="8">
    <source>
        <dbReference type="ARBA" id="ARBA00022833"/>
    </source>
</evidence>
<keyword evidence="13" id="KW-0326">Glycosidase</keyword>
<evidence type="ECO:0000256" key="5">
    <source>
        <dbReference type="ARBA" id="ARBA00022763"/>
    </source>
</evidence>
<comment type="similarity">
    <text evidence="2">Belongs to the FPG family.</text>
</comment>
<dbReference type="PROSITE" id="PS51066">
    <property type="entry name" value="ZF_FPG_2"/>
    <property type="match status" value="1"/>
</dbReference>
<evidence type="ECO:0000256" key="7">
    <source>
        <dbReference type="ARBA" id="ARBA00022801"/>
    </source>
</evidence>
<dbReference type="EC" id="4.2.99.18" evidence="3"/>
<organism evidence="19 20">
    <name type="scientific">Micromonospora coerulea</name>
    <dbReference type="NCBI Taxonomy" id="47856"/>
    <lineage>
        <taxon>Bacteria</taxon>
        <taxon>Bacillati</taxon>
        <taxon>Actinomycetota</taxon>
        <taxon>Actinomycetes</taxon>
        <taxon>Micromonosporales</taxon>
        <taxon>Micromonosporaceae</taxon>
        <taxon>Micromonospora</taxon>
    </lineage>
</organism>
<dbReference type="InterPro" id="IPR000214">
    <property type="entry name" value="Znf_DNA_glyclase/AP_lyase"/>
</dbReference>
<evidence type="ECO:0000256" key="16">
    <source>
        <dbReference type="SAM" id="MobiDB-lite"/>
    </source>
</evidence>
<keyword evidence="11" id="KW-0456">Lyase</keyword>
<evidence type="ECO:0000256" key="12">
    <source>
        <dbReference type="ARBA" id="ARBA00023268"/>
    </source>
</evidence>
<name>A0ABP8S4R7_9ACTN</name>
<gene>
    <name evidence="19" type="ORF">GCM10023176_02720</name>
</gene>
<evidence type="ECO:0000256" key="3">
    <source>
        <dbReference type="ARBA" id="ARBA00012720"/>
    </source>
</evidence>
<dbReference type="PROSITE" id="PS51068">
    <property type="entry name" value="FPG_CAT"/>
    <property type="match status" value="1"/>
</dbReference>
<keyword evidence="10" id="KW-0234">DNA repair</keyword>
<feature type="domain" description="FPG-type" evidence="17">
    <location>
        <begin position="247"/>
        <end position="281"/>
    </location>
</feature>
<evidence type="ECO:0000256" key="11">
    <source>
        <dbReference type="ARBA" id="ARBA00023239"/>
    </source>
</evidence>
<dbReference type="InterPro" id="IPR012319">
    <property type="entry name" value="FPG_cat"/>
</dbReference>
<feature type="domain" description="Formamidopyrimidine-DNA glycosylase catalytic" evidence="18">
    <location>
        <begin position="2"/>
        <end position="123"/>
    </location>
</feature>
<dbReference type="InterPro" id="IPR035937">
    <property type="entry name" value="FPG_N"/>
</dbReference>
<keyword evidence="7" id="KW-0378">Hydrolase</keyword>
<evidence type="ECO:0000256" key="10">
    <source>
        <dbReference type="ARBA" id="ARBA00023204"/>
    </source>
</evidence>
<comment type="catalytic activity">
    <reaction evidence="14">
        <text>2'-deoxyribonucleotide-(2'-deoxyribose 5'-phosphate)-2'-deoxyribonucleotide-DNA = a 3'-end 2'-deoxyribonucleotide-(2,3-dehydro-2,3-deoxyribose 5'-phosphate)-DNA + a 5'-end 5'-phospho-2'-deoxyribonucleoside-DNA + H(+)</text>
        <dbReference type="Rhea" id="RHEA:66592"/>
        <dbReference type="Rhea" id="RHEA-COMP:13180"/>
        <dbReference type="Rhea" id="RHEA-COMP:16897"/>
        <dbReference type="Rhea" id="RHEA-COMP:17067"/>
        <dbReference type="ChEBI" id="CHEBI:15378"/>
        <dbReference type="ChEBI" id="CHEBI:136412"/>
        <dbReference type="ChEBI" id="CHEBI:157695"/>
        <dbReference type="ChEBI" id="CHEBI:167181"/>
        <dbReference type="EC" id="4.2.99.18"/>
    </reaction>
</comment>
<evidence type="ECO:0000256" key="4">
    <source>
        <dbReference type="ARBA" id="ARBA00022723"/>
    </source>
</evidence>
<dbReference type="SUPFAM" id="SSF46946">
    <property type="entry name" value="S13-like H2TH domain"/>
    <property type="match status" value="1"/>
</dbReference>
<dbReference type="Pfam" id="PF06831">
    <property type="entry name" value="H2TH"/>
    <property type="match status" value="1"/>
</dbReference>
<evidence type="ECO:0000256" key="14">
    <source>
        <dbReference type="ARBA" id="ARBA00044632"/>
    </source>
</evidence>
<proteinExistence type="inferred from homology"/>
<accession>A0ABP8S4R7</accession>
<dbReference type="PANTHER" id="PTHR42697">
    <property type="entry name" value="ENDONUCLEASE 8"/>
    <property type="match status" value="1"/>
</dbReference>
<dbReference type="SUPFAM" id="SSF57716">
    <property type="entry name" value="Glucocorticoid receptor-like (DNA-binding domain)"/>
    <property type="match status" value="1"/>
</dbReference>
<dbReference type="SUPFAM" id="SSF81624">
    <property type="entry name" value="N-terminal domain of MutM-like DNA repair proteins"/>
    <property type="match status" value="1"/>
</dbReference>
<reference evidence="20" key="1">
    <citation type="journal article" date="2019" name="Int. J. Syst. Evol. Microbiol.">
        <title>The Global Catalogue of Microorganisms (GCM) 10K type strain sequencing project: providing services to taxonomists for standard genome sequencing and annotation.</title>
        <authorList>
            <consortium name="The Broad Institute Genomics Platform"/>
            <consortium name="The Broad Institute Genome Sequencing Center for Infectious Disease"/>
            <person name="Wu L."/>
            <person name="Ma J."/>
        </authorList>
    </citation>
    <scope>NUCLEOTIDE SEQUENCE [LARGE SCALE GENOMIC DNA]</scope>
    <source>
        <strain evidence="20">JCM 3175</strain>
    </source>
</reference>
<dbReference type="Gene3D" id="1.10.8.50">
    <property type="match status" value="1"/>
</dbReference>
<dbReference type="Pfam" id="PF01149">
    <property type="entry name" value="Fapy_DNA_glyco"/>
    <property type="match status" value="1"/>
</dbReference>
<evidence type="ECO:0000256" key="6">
    <source>
        <dbReference type="ARBA" id="ARBA00022771"/>
    </source>
</evidence>
<dbReference type="InterPro" id="IPR015886">
    <property type="entry name" value="H2TH_FPG"/>
</dbReference>
<dbReference type="InterPro" id="IPR015887">
    <property type="entry name" value="DNA_glyclase_Znf_dom_DNA_BS"/>
</dbReference>
<dbReference type="Proteomes" id="UP001500307">
    <property type="component" value="Unassembled WGS sequence"/>
</dbReference>
<dbReference type="InterPro" id="IPR010663">
    <property type="entry name" value="Znf_FPG/IleRS"/>
</dbReference>
<sequence>MPEGDTVWNTARVLHRALAGARLTGSDFRVPQLAATDLTGWTVRESASRGKHLLLRLTAPAGTPADGSDGTPGTPRSGGPGGGRDWTLHSHLRMDGAWRAYAPGERWAARPAHLIRVVLRATGAVAVGYHLHELALIPTAEEESLVGHLGPDLLGPDWDPAEAVRRLAAHPDATIGEALLDQRNLAGVGNLYKCEVLFLRGVSPWTPVGAVPDLAGTVTLAQRLLAANRGRWTQSTTGSLHRGQTSYVYGRRAQPCRRCGTAIRKEELGERVTYWCPVCQPERPAP</sequence>
<evidence type="ECO:0000259" key="17">
    <source>
        <dbReference type="PROSITE" id="PS51066"/>
    </source>
</evidence>
<dbReference type="EMBL" id="BAABGU010000001">
    <property type="protein sequence ID" value="GAA4562207.1"/>
    <property type="molecule type" value="Genomic_DNA"/>
</dbReference>
<protein>
    <recommendedName>
        <fullName evidence="3">DNA-(apurinic or apyrimidinic site) lyase</fullName>
        <ecNumber evidence="3">4.2.99.18</ecNumber>
    </recommendedName>
</protein>
<evidence type="ECO:0000256" key="1">
    <source>
        <dbReference type="ARBA" id="ARBA00001947"/>
    </source>
</evidence>
<keyword evidence="12" id="KW-0511">Multifunctional enzyme</keyword>
<feature type="region of interest" description="Disordered" evidence="16">
    <location>
        <begin position="59"/>
        <end position="86"/>
    </location>
</feature>
<evidence type="ECO:0000256" key="15">
    <source>
        <dbReference type="PROSITE-ProRule" id="PRU00391"/>
    </source>
</evidence>
<dbReference type="Pfam" id="PF06827">
    <property type="entry name" value="zf-FPG_IleRS"/>
    <property type="match status" value="1"/>
</dbReference>
<keyword evidence="8" id="KW-0862">Zinc</keyword>
<evidence type="ECO:0000256" key="13">
    <source>
        <dbReference type="ARBA" id="ARBA00023295"/>
    </source>
</evidence>